<protein>
    <submittedName>
        <fullName evidence="1">A disintegrin and metalloproteinase with thrombospondin motifs 14</fullName>
    </submittedName>
</protein>
<gene>
    <name evidence="1" type="primary">ADAMTS14_2</name>
    <name evidence="1" type="ORF">K3G42_011322</name>
</gene>
<dbReference type="Proteomes" id="UP000827872">
    <property type="component" value="Linkage Group LG08"/>
</dbReference>
<comment type="caution">
    <text evidence="1">The sequence shown here is derived from an EMBL/GenBank/DDBJ whole genome shotgun (WGS) entry which is preliminary data.</text>
</comment>
<evidence type="ECO:0000313" key="1">
    <source>
        <dbReference type="EMBL" id="KAH8001571.1"/>
    </source>
</evidence>
<dbReference type="EMBL" id="CM037621">
    <property type="protein sequence ID" value="KAH8001571.1"/>
    <property type="molecule type" value="Genomic_DNA"/>
</dbReference>
<keyword evidence="1" id="KW-0645">Protease</keyword>
<sequence>MPRNHLFYFNVTVLGKELHLWLKPNRRLLSPGALAEWQEDFQEVFREPLQQECVFTGGVSGMPGAVVAISNCDGLEKSLKLEEGFKFCSVDR</sequence>
<keyword evidence="1" id="KW-0378">Hydrolase</keyword>
<organism evidence="1 2">
    <name type="scientific">Sphaerodactylus townsendi</name>
    <dbReference type="NCBI Taxonomy" id="933632"/>
    <lineage>
        <taxon>Eukaryota</taxon>
        <taxon>Metazoa</taxon>
        <taxon>Chordata</taxon>
        <taxon>Craniata</taxon>
        <taxon>Vertebrata</taxon>
        <taxon>Euteleostomi</taxon>
        <taxon>Lepidosauria</taxon>
        <taxon>Squamata</taxon>
        <taxon>Bifurcata</taxon>
        <taxon>Gekkota</taxon>
        <taxon>Sphaerodactylidae</taxon>
        <taxon>Sphaerodactylus</taxon>
    </lineage>
</organism>
<name>A0ACB8F8Q3_9SAUR</name>
<keyword evidence="1" id="KW-0482">Metalloprotease</keyword>
<evidence type="ECO:0000313" key="2">
    <source>
        <dbReference type="Proteomes" id="UP000827872"/>
    </source>
</evidence>
<reference evidence="1" key="1">
    <citation type="submission" date="2021-08" db="EMBL/GenBank/DDBJ databases">
        <title>The first chromosome-level gecko genome reveals the dynamic sex chromosomes of Neotropical dwarf geckos (Sphaerodactylidae: Sphaerodactylus).</title>
        <authorList>
            <person name="Pinto B.J."/>
            <person name="Keating S.E."/>
            <person name="Gamble T."/>
        </authorList>
    </citation>
    <scope>NUCLEOTIDE SEQUENCE</scope>
    <source>
        <strain evidence="1">TG3544</strain>
    </source>
</reference>
<accession>A0ACB8F8Q3</accession>
<proteinExistence type="predicted"/>
<keyword evidence="2" id="KW-1185">Reference proteome</keyword>